<reference evidence="2" key="1">
    <citation type="submission" date="2022-11" db="EMBL/GenBank/DDBJ databases">
        <title>Salinimicrobium profundisediminis sp. nov., isolated from deep-sea sediment of the Mariana Trench.</title>
        <authorList>
            <person name="Fu H."/>
        </authorList>
    </citation>
    <scope>NUCLEOTIDE SEQUENCE</scope>
    <source>
        <strain evidence="2">MT39</strain>
    </source>
</reference>
<dbReference type="EMBL" id="JAPJDA010000021">
    <property type="protein sequence ID" value="MCX2839110.1"/>
    <property type="molecule type" value="Genomic_DNA"/>
</dbReference>
<keyword evidence="1" id="KW-1133">Transmembrane helix</keyword>
<gene>
    <name evidence="2" type="ORF">OQ279_13215</name>
</gene>
<keyword evidence="3" id="KW-1185">Reference proteome</keyword>
<comment type="caution">
    <text evidence="2">The sequence shown here is derived from an EMBL/GenBank/DDBJ whole genome shotgun (WGS) entry which is preliminary data.</text>
</comment>
<feature type="transmembrane region" description="Helical" evidence="1">
    <location>
        <begin position="240"/>
        <end position="260"/>
    </location>
</feature>
<organism evidence="2 3">
    <name type="scientific">Salinimicrobium profundisediminis</name>
    <dbReference type="NCBI Taxonomy" id="2994553"/>
    <lineage>
        <taxon>Bacteria</taxon>
        <taxon>Pseudomonadati</taxon>
        <taxon>Bacteroidota</taxon>
        <taxon>Flavobacteriia</taxon>
        <taxon>Flavobacteriales</taxon>
        <taxon>Flavobacteriaceae</taxon>
        <taxon>Salinimicrobium</taxon>
    </lineage>
</organism>
<keyword evidence="1" id="KW-0812">Transmembrane</keyword>
<accession>A0A9X3CYS7</accession>
<dbReference type="Proteomes" id="UP001148482">
    <property type="component" value="Unassembled WGS sequence"/>
</dbReference>
<sequence>MGAYKERRTAIRNVKKLIQNPANVFCIHYSQSQTYDDDYGSISPIITSIVIKSLDEKIDKQFAIHFEADKAGIPKDQIQDSYRELELRILKSFNDFVKRHKNCTWVHWDMKNIHFGFEAIKHRFEKIFEDLENYQEIPTNNTHSLLIILERMYGENFVEGPDKLESLIVFNNNGLQEGLYLQRSTESSEFANKNFKGVIDSVDCKVEFLKKAIKKLITKELKIQNKNLYSLFIDFITHPIFHFIGWIATISGLVAAIIALK</sequence>
<evidence type="ECO:0000313" key="3">
    <source>
        <dbReference type="Proteomes" id="UP001148482"/>
    </source>
</evidence>
<evidence type="ECO:0000313" key="2">
    <source>
        <dbReference type="EMBL" id="MCX2839110.1"/>
    </source>
</evidence>
<evidence type="ECO:0000256" key="1">
    <source>
        <dbReference type="SAM" id="Phobius"/>
    </source>
</evidence>
<name>A0A9X3CYS7_9FLAO</name>
<keyword evidence="1" id="KW-0472">Membrane</keyword>
<dbReference type="RefSeq" id="WP_266070436.1">
    <property type="nucleotide sequence ID" value="NZ_JAPJDA010000021.1"/>
</dbReference>
<dbReference type="AlphaFoldDB" id="A0A9X3CYS7"/>
<proteinExistence type="predicted"/>
<protein>
    <submittedName>
        <fullName evidence="2">Uncharacterized protein</fullName>
    </submittedName>
</protein>